<gene>
    <name evidence="1" type="ORF">F8M41_003488</name>
</gene>
<comment type="caution">
    <text evidence="1">The sequence shown here is derived from an EMBL/GenBank/DDBJ whole genome shotgun (WGS) entry which is preliminary data.</text>
</comment>
<reference evidence="1 2" key="1">
    <citation type="journal article" date="2019" name="Environ. Microbiol.">
        <title>At the nexus of three kingdoms: the genome of the mycorrhizal fungus Gigaspora margarita provides insights into plant, endobacterial and fungal interactions.</title>
        <authorList>
            <person name="Venice F."/>
            <person name="Ghignone S."/>
            <person name="Salvioli di Fossalunga A."/>
            <person name="Amselem J."/>
            <person name="Novero M."/>
            <person name="Xianan X."/>
            <person name="Sedzielewska Toro K."/>
            <person name="Morin E."/>
            <person name="Lipzen A."/>
            <person name="Grigoriev I.V."/>
            <person name="Henrissat B."/>
            <person name="Martin F.M."/>
            <person name="Bonfante P."/>
        </authorList>
    </citation>
    <scope>NUCLEOTIDE SEQUENCE [LARGE SCALE GENOMIC DNA]</scope>
    <source>
        <strain evidence="1 2">BEG34</strain>
    </source>
</reference>
<accession>A0A8H4A7P8</accession>
<protein>
    <submittedName>
        <fullName evidence="1">Uncharacterized protein</fullName>
    </submittedName>
</protein>
<dbReference type="EMBL" id="WTPW01001303">
    <property type="protein sequence ID" value="KAF0444383.1"/>
    <property type="molecule type" value="Genomic_DNA"/>
</dbReference>
<evidence type="ECO:0000313" key="1">
    <source>
        <dbReference type="EMBL" id="KAF0444383.1"/>
    </source>
</evidence>
<proteinExistence type="predicted"/>
<keyword evidence="2" id="KW-1185">Reference proteome</keyword>
<sequence length="151" mass="17580">MLRQMKKQLRNHFVIGVVPFGEDIRDFIKLFLEEIKKLEHGLIMNINGVNHWVIGGLEFQFISHQTSNNAKSKLCSQYGLRSLPGPIDPLLHDHYLYIPYNAYHAIARKIACFLNCTCTILILSDENNLINCWKNIELPIQWSRPNPITHR</sequence>
<dbReference type="Proteomes" id="UP000439903">
    <property type="component" value="Unassembled WGS sequence"/>
</dbReference>
<organism evidence="1 2">
    <name type="scientific">Gigaspora margarita</name>
    <dbReference type="NCBI Taxonomy" id="4874"/>
    <lineage>
        <taxon>Eukaryota</taxon>
        <taxon>Fungi</taxon>
        <taxon>Fungi incertae sedis</taxon>
        <taxon>Mucoromycota</taxon>
        <taxon>Glomeromycotina</taxon>
        <taxon>Glomeromycetes</taxon>
        <taxon>Diversisporales</taxon>
        <taxon>Gigasporaceae</taxon>
        <taxon>Gigaspora</taxon>
    </lineage>
</organism>
<evidence type="ECO:0000313" key="2">
    <source>
        <dbReference type="Proteomes" id="UP000439903"/>
    </source>
</evidence>
<name>A0A8H4A7P8_GIGMA</name>
<dbReference type="AlphaFoldDB" id="A0A8H4A7P8"/>
<dbReference type="OrthoDB" id="2351771at2759"/>